<comment type="caution">
    <text evidence="13">The sequence shown here is derived from an EMBL/GenBank/DDBJ whole genome shotgun (WGS) entry which is preliminary data.</text>
</comment>
<accession>A0A8T4KV69</accession>
<dbReference type="Gene3D" id="1.10.10.410">
    <property type="match status" value="1"/>
</dbReference>
<evidence type="ECO:0000256" key="10">
    <source>
        <dbReference type="ARBA" id="ARBA00047913"/>
    </source>
</evidence>
<dbReference type="SUPFAM" id="SSF55931">
    <property type="entry name" value="Glutamine synthetase/guanido kinase"/>
    <property type="match status" value="1"/>
</dbReference>
<dbReference type="InterPro" id="IPR018027">
    <property type="entry name" value="Asn/Gln_amidotransferase"/>
</dbReference>
<dbReference type="InterPro" id="IPR017958">
    <property type="entry name" value="Gln-tRNA_amidoTrfase_suB_CS"/>
</dbReference>
<gene>
    <name evidence="11 13" type="primary">gatB</name>
    <name evidence="13" type="ORF">J4478_01340</name>
</gene>
<dbReference type="Pfam" id="PF04073">
    <property type="entry name" value="tRNA_edit"/>
    <property type="match status" value="1"/>
</dbReference>
<dbReference type="InterPro" id="IPR042114">
    <property type="entry name" value="GatB_C_1"/>
</dbReference>
<dbReference type="NCBIfam" id="NF004012">
    <property type="entry name" value="PRK05477.1-2"/>
    <property type="match status" value="1"/>
</dbReference>
<sequence>MKDLKPVIGLEIHLQLNTQSKLFCNCPTQPGRLAWVKELLEKKGLEFEYLEHGLCLTCFDSARERNLSPEQIVKALVFASDGKPIIFLLPGDRRLDLKKAKEFLKSENLRPATPEEVLEFTGCIVGAVPPTIDGIKKIIDEKLLKNEKVSFNAGNHYSGIIISAREFLKSLDSFEKVDISSEEKLKEKFTENKSEKAPAIEDLPNSRTCPTCLGMPGSKPVLNEKAVEMGLKVALGLNCKINEEFYFSRKTYFYPDLAKNFQISQYEIPLGVGGELLLKNGKKIRIRRAHLEEDPAALVHEGGLHESNYCLIDYNRSGIPLLEIVTEPDLETPQEAREFLDALLNLLNYLEVFELGKNVLKVDTNVSIQGFERVEVKNVTGFKAVEDALKFEIERQKELIAEGKRQARETRGFEEASGKTKSLRIKETEEDYGYIFEPDLTKIAISKEKIAEIKQQLPELPEQKAKRLMKDFKLSEYDARVLASDFEIGKLFDQASKKIEARLAARFLTRELLAVLNYDRLSLKDSGISAEKIIQLLELLQEKKITEKAAKEALIKMAREKISPLEFLQKAGLTEKAGEEEIERACEQVIAQNPKAAQDFKKGEEKAFNFLLGQVVRRFKGKAEPRFVQKILERKLKK</sequence>
<dbReference type="HAMAP" id="MF_00121">
    <property type="entry name" value="GatB"/>
    <property type="match status" value="1"/>
</dbReference>
<reference evidence="13" key="1">
    <citation type="submission" date="2021-03" db="EMBL/GenBank/DDBJ databases">
        <authorList>
            <person name="Jaffe A."/>
        </authorList>
    </citation>
    <scope>NUCLEOTIDE SEQUENCE</scope>
    <source>
        <strain evidence="13">RIFCSPLOWO2_01_FULL_43_13</strain>
    </source>
</reference>
<keyword evidence="6 11" id="KW-0067">ATP-binding</keyword>
<dbReference type="GO" id="GO:0005524">
    <property type="term" value="F:ATP binding"/>
    <property type="evidence" value="ECO:0007669"/>
    <property type="project" value="UniProtKB-KW"/>
</dbReference>
<dbReference type="PANTHER" id="PTHR11659:SF0">
    <property type="entry name" value="GLUTAMYL-TRNA(GLN) AMIDOTRANSFERASE SUBUNIT B, MITOCHONDRIAL"/>
    <property type="match status" value="1"/>
</dbReference>
<dbReference type="GO" id="GO:0006412">
    <property type="term" value="P:translation"/>
    <property type="evidence" value="ECO:0007669"/>
    <property type="project" value="UniProtKB-UniRule"/>
</dbReference>
<organism evidence="13 14">
    <name type="scientific">Candidatus Iainarchaeum sp</name>
    <dbReference type="NCBI Taxonomy" id="3101447"/>
    <lineage>
        <taxon>Archaea</taxon>
        <taxon>Candidatus Iainarchaeota</taxon>
        <taxon>Candidatus Iainarchaeia</taxon>
        <taxon>Candidatus Iainarchaeales</taxon>
        <taxon>Candidatus Iainarchaeaceae</taxon>
        <taxon>Candidatus Iainarchaeum</taxon>
    </lineage>
</organism>
<dbReference type="SUPFAM" id="SSF89095">
    <property type="entry name" value="GatB/YqeY motif"/>
    <property type="match status" value="1"/>
</dbReference>
<dbReference type="Gene3D" id="3.90.960.10">
    <property type="entry name" value="YbaK/aminoacyl-tRNA synthetase-associated domain"/>
    <property type="match status" value="1"/>
</dbReference>
<dbReference type="NCBIfam" id="NF004014">
    <property type="entry name" value="PRK05477.1-4"/>
    <property type="match status" value="1"/>
</dbReference>
<evidence type="ECO:0000256" key="6">
    <source>
        <dbReference type="ARBA" id="ARBA00022840"/>
    </source>
</evidence>
<dbReference type="GO" id="GO:0050567">
    <property type="term" value="F:glutaminyl-tRNA synthase (glutamine-hydrolyzing) activity"/>
    <property type="evidence" value="ECO:0007669"/>
    <property type="project" value="UniProtKB-UniRule"/>
</dbReference>
<keyword evidence="4 11" id="KW-0436">Ligase</keyword>
<keyword evidence="7 11" id="KW-0648">Protein biosynthesis</keyword>
<dbReference type="InterPro" id="IPR023168">
    <property type="entry name" value="GatB_Yqey_C_2"/>
</dbReference>
<feature type="domain" description="Asn/Gln amidotransferase" evidence="12">
    <location>
        <begin position="490"/>
        <end position="636"/>
    </location>
</feature>
<comment type="catalytic activity">
    <reaction evidence="9 11">
        <text>L-aspartyl-tRNA(Asn) + L-glutamine + ATP + H2O = L-asparaginyl-tRNA(Asn) + L-glutamate + ADP + phosphate + 2 H(+)</text>
        <dbReference type="Rhea" id="RHEA:14513"/>
        <dbReference type="Rhea" id="RHEA-COMP:9674"/>
        <dbReference type="Rhea" id="RHEA-COMP:9677"/>
        <dbReference type="ChEBI" id="CHEBI:15377"/>
        <dbReference type="ChEBI" id="CHEBI:15378"/>
        <dbReference type="ChEBI" id="CHEBI:29985"/>
        <dbReference type="ChEBI" id="CHEBI:30616"/>
        <dbReference type="ChEBI" id="CHEBI:43474"/>
        <dbReference type="ChEBI" id="CHEBI:58359"/>
        <dbReference type="ChEBI" id="CHEBI:78515"/>
        <dbReference type="ChEBI" id="CHEBI:78516"/>
        <dbReference type="ChEBI" id="CHEBI:456216"/>
    </reaction>
</comment>
<evidence type="ECO:0000256" key="4">
    <source>
        <dbReference type="ARBA" id="ARBA00022598"/>
    </source>
</evidence>
<dbReference type="GO" id="GO:0070681">
    <property type="term" value="P:glutaminyl-tRNAGln biosynthesis via transamidation"/>
    <property type="evidence" value="ECO:0007669"/>
    <property type="project" value="TreeGrafter"/>
</dbReference>
<name>A0A8T4KV69_9ARCH</name>
<evidence type="ECO:0000259" key="12">
    <source>
        <dbReference type="SMART" id="SM00845"/>
    </source>
</evidence>
<dbReference type="Pfam" id="PF02637">
    <property type="entry name" value="GatB_Yqey"/>
    <property type="match status" value="1"/>
</dbReference>
<evidence type="ECO:0000256" key="5">
    <source>
        <dbReference type="ARBA" id="ARBA00022741"/>
    </source>
</evidence>
<dbReference type="InterPro" id="IPR004413">
    <property type="entry name" value="GatB"/>
</dbReference>
<proteinExistence type="inferred from homology"/>
<comment type="catalytic activity">
    <reaction evidence="10 11">
        <text>L-glutamyl-tRNA(Gln) + L-glutamine + ATP + H2O = L-glutaminyl-tRNA(Gln) + L-glutamate + ADP + phosphate + H(+)</text>
        <dbReference type="Rhea" id="RHEA:17521"/>
        <dbReference type="Rhea" id="RHEA-COMP:9681"/>
        <dbReference type="Rhea" id="RHEA-COMP:9684"/>
        <dbReference type="ChEBI" id="CHEBI:15377"/>
        <dbReference type="ChEBI" id="CHEBI:15378"/>
        <dbReference type="ChEBI" id="CHEBI:29985"/>
        <dbReference type="ChEBI" id="CHEBI:30616"/>
        <dbReference type="ChEBI" id="CHEBI:43474"/>
        <dbReference type="ChEBI" id="CHEBI:58359"/>
        <dbReference type="ChEBI" id="CHEBI:78520"/>
        <dbReference type="ChEBI" id="CHEBI:78521"/>
        <dbReference type="ChEBI" id="CHEBI:456216"/>
    </reaction>
</comment>
<dbReference type="SUPFAM" id="SSF55826">
    <property type="entry name" value="YbaK/ProRS associated domain"/>
    <property type="match status" value="1"/>
</dbReference>
<dbReference type="InterPro" id="IPR017959">
    <property type="entry name" value="Asn/Gln-tRNA_amidoTrfase_suB/E"/>
</dbReference>
<evidence type="ECO:0000256" key="8">
    <source>
        <dbReference type="ARBA" id="ARBA00024799"/>
    </source>
</evidence>
<evidence type="ECO:0000256" key="2">
    <source>
        <dbReference type="ARBA" id="ARBA00011123"/>
    </source>
</evidence>
<evidence type="ECO:0000256" key="1">
    <source>
        <dbReference type="ARBA" id="ARBA00005306"/>
    </source>
</evidence>
<protein>
    <recommendedName>
        <fullName evidence="3 11">Aspartyl/glutamyl-tRNA(Asn/Gln) amidotransferase subunit B</fullName>
        <shortName evidence="11">Asp/Glu-ADT subunit B</shortName>
        <ecNumber evidence="11">6.3.5.-</ecNumber>
    </recommendedName>
</protein>
<evidence type="ECO:0000256" key="9">
    <source>
        <dbReference type="ARBA" id="ARBA00047380"/>
    </source>
</evidence>
<dbReference type="FunFam" id="1.10.10.410:FF:000001">
    <property type="entry name" value="Aspartyl/glutamyl-tRNA(Asn/Gln) amidotransferase subunit B"/>
    <property type="match status" value="1"/>
</dbReference>
<dbReference type="InterPro" id="IPR007214">
    <property type="entry name" value="YbaK/aa-tRNA-synth-assoc-dom"/>
</dbReference>
<dbReference type="EC" id="6.3.5.-" evidence="11"/>
<comment type="similarity">
    <text evidence="1 11">Belongs to the GatB/GatE family. GatB subfamily.</text>
</comment>
<dbReference type="GO" id="GO:0002161">
    <property type="term" value="F:aminoacyl-tRNA deacylase activity"/>
    <property type="evidence" value="ECO:0007669"/>
    <property type="project" value="InterPro"/>
</dbReference>
<dbReference type="SMART" id="SM00845">
    <property type="entry name" value="GatB_Yqey"/>
    <property type="match status" value="1"/>
</dbReference>
<dbReference type="NCBIfam" id="TIGR00133">
    <property type="entry name" value="gatB"/>
    <property type="match status" value="1"/>
</dbReference>
<dbReference type="AlphaFoldDB" id="A0A8T4KV69"/>
<dbReference type="CDD" id="cd04332">
    <property type="entry name" value="YbaK_like"/>
    <property type="match status" value="1"/>
</dbReference>
<comment type="function">
    <text evidence="8 11">Allows the formation of correctly charged Asn-tRNA(Asn) or Gln-tRNA(Gln) through the transamidation of misacylated Asp-tRNA(Asn) or Glu-tRNA(Gln) in organisms which lack either or both of asparaginyl-tRNA or glutaminyl-tRNA synthetases. The reaction takes place in the presence of glutamine and ATP through an activated phospho-Asp-tRNA(Asn) or phospho-Glu-tRNA(Gln).</text>
</comment>
<dbReference type="PROSITE" id="PS01234">
    <property type="entry name" value="GATB"/>
    <property type="match status" value="1"/>
</dbReference>
<dbReference type="EMBL" id="JAGVWB010000007">
    <property type="protein sequence ID" value="MBS3058027.1"/>
    <property type="molecule type" value="Genomic_DNA"/>
</dbReference>
<evidence type="ECO:0000313" key="14">
    <source>
        <dbReference type="Proteomes" id="UP000680185"/>
    </source>
</evidence>
<dbReference type="Proteomes" id="UP000680185">
    <property type="component" value="Unassembled WGS sequence"/>
</dbReference>
<evidence type="ECO:0000256" key="11">
    <source>
        <dbReference type="HAMAP-Rule" id="MF_00121"/>
    </source>
</evidence>
<evidence type="ECO:0000256" key="7">
    <source>
        <dbReference type="ARBA" id="ARBA00022917"/>
    </source>
</evidence>
<dbReference type="InterPro" id="IPR014746">
    <property type="entry name" value="Gln_synth/guanido_kin_cat_dom"/>
</dbReference>
<comment type="subunit">
    <text evidence="2 11">Heterotrimer of A, B and C subunits.</text>
</comment>
<dbReference type="InterPro" id="IPR006075">
    <property type="entry name" value="Asn/Gln-tRNA_Trfase_suB/E_cat"/>
</dbReference>
<dbReference type="PANTHER" id="PTHR11659">
    <property type="entry name" value="GLUTAMYL-TRNA GLN AMIDOTRANSFERASE SUBUNIT B MITOCHONDRIAL AND PROKARYOTIC PET112-RELATED"/>
    <property type="match status" value="1"/>
</dbReference>
<dbReference type="InterPro" id="IPR003789">
    <property type="entry name" value="Asn/Gln_tRNA_amidoTrase-B-like"/>
</dbReference>
<evidence type="ECO:0000256" key="3">
    <source>
        <dbReference type="ARBA" id="ARBA00016923"/>
    </source>
</evidence>
<reference evidence="13" key="2">
    <citation type="submission" date="2021-05" db="EMBL/GenBank/DDBJ databases">
        <title>Protein family content uncovers lineage relationships and bacterial pathway maintenance mechanisms in DPANN archaea.</title>
        <authorList>
            <person name="Castelle C.J."/>
            <person name="Meheust R."/>
            <person name="Jaffe A.L."/>
            <person name="Seitz K."/>
            <person name="Gong X."/>
            <person name="Baker B.J."/>
            <person name="Banfield J.F."/>
        </authorList>
    </citation>
    <scope>NUCLEOTIDE SEQUENCE</scope>
    <source>
        <strain evidence="13">RIFCSPLOWO2_01_FULL_43_13</strain>
    </source>
</reference>
<evidence type="ECO:0000313" key="13">
    <source>
        <dbReference type="EMBL" id="MBS3058027.1"/>
    </source>
</evidence>
<dbReference type="Gene3D" id="1.10.150.380">
    <property type="entry name" value="GatB domain, N-terminal subdomain"/>
    <property type="match status" value="1"/>
</dbReference>
<dbReference type="InterPro" id="IPR036754">
    <property type="entry name" value="YbaK/aa-tRNA-synt-asso_dom_sf"/>
</dbReference>
<dbReference type="Pfam" id="PF02934">
    <property type="entry name" value="GatB_N"/>
    <property type="match status" value="2"/>
</dbReference>
<keyword evidence="5 11" id="KW-0547">Nucleotide-binding</keyword>